<name>A0A7D9DC97_PARCT</name>
<dbReference type="GO" id="GO:0070189">
    <property type="term" value="P:kynurenine metabolic process"/>
    <property type="evidence" value="ECO:0007669"/>
    <property type="project" value="TreeGrafter"/>
</dbReference>
<dbReference type="Proteomes" id="UP001152795">
    <property type="component" value="Unassembled WGS sequence"/>
</dbReference>
<evidence type="ECO:0000256" key="2">
    <source>
        <dbReference type="ARBA" id="ARBA00022630"/>
    </source>
</evidence>
<keyword evidence="12" id="KW-1185">Reference proteome</keyword>
<comment type="caution">
    <text evidence="11">The sequence shown here is derived from an EMBL/GenBank/DDBJ whole genome shotgun (WGS) entry which is preliminary data.</text>
</comment>
<dbReference type="PANTHER" id="PTHR46028:SF2">
    <property type="entry name" value="KYNURENINE 3-MONOOXYGENASE"/>
    <property type="match status" value="1"/>
</dbReference>
<dbReference type="PANTHER" id="PTHR46028">
    <property type="entry name" value="KYNURENINE 3-MONOOXYGENASE"/>
    <property type="match status" value="1"/>
</dbReference>
<organism evidence="11 12">
    <name type="scientific">Paramuricea clavata</name>
    <name type="common">Red gorgonian</name>
    <name type="synonym">Violescent sea-whip</name>
    <dbReference type="NCBI Taxonomy" id="317549"/>
    <lineage>
        <taxon>Eukaryota</taxon>
        <taxon>Metazoa</taxon>
        <taxon>Cnidaria</taxon>
        <taxon>Anthozoa</taxon>
        <taxon>Octocorallia</taxon>
        <taxon>Malacalcyonacea</taxon>
        <taxon>Plexauridae</taxon>
        <taxon>Paramuricea</taxon>
    </lineage>
</organism>
<dbReference type="UniPathway" id="UPA00253">
    <property type="reaction ID" value="UER00328"/>
</dbReference>
<evidence type="ECO:0000256" key="8">
    <source>
        <dbReference type="ARBA" id="ARBA00023128"/>
    </source>
</evidence>
<dbReference type="InterPro" id="IPR027545">
    <property type="entry name" value="Kynurenine_monooxygenase"/>
</dbReference>
<evidence type="ECO:0000256" key="3">
    <source>
        <dbReference type="ARBA" id="ARBA00022642"/>
    </source>
</evidence>
<dbReference type="GO" id="GO:0004502">
    <property type="term" value="F:kynurenine 3-monooxygenase activity"/>
    <property type="evidence" value="ECO:0007669"/>
    <property type="project" value="UniProtKB-UniRule"/>
</dbReference>
<proteinExistence type="inferred from homology"/>
<comment type="catalytic activity">
    <reaction evidence="9 10">
        <text>L-kynurenine + NADPH + O2 + H(+) = 3-hydroxy-L-kynurenine + NADP(+) + H2O</text>
        <dbReference type="Rhea" id="RHEA:20545"/>
        <dbReference type="ChEBI" id="CHEBI:15377"/>
        <dbReference type="ChEBI" id="CHEBI:15378"/>
        <dbReference type="ChEBI" id="CHEBI:15379"/>
        <dbReference type="ChEBI" id="CHEBI:57783"/>
        <dbReference type="ChEBI" id="CHEBI:57959"/>
        <dbReference type="ChEBI" id="CHEBI:58125"/>
        <dbReference type="ChEBI" id="CHEBI:58349"/>
        <dbReference type="EC" id="1.14.13.9"/>
    </reaction>
</comment>
<dbReference type="EC" id="1.14.13.9" evidence="10"/>
<keyword evidence="4 10" id="KW-0274">FAD</keyword>
<dbReference type="EMBL" id="CACRXK020000482">
    <property type="protein sequence ID" value="CAB3982255.1"/>
    <property type="molecule type" value="Genomic_DNA"/>
</dbReference>
<dbReference type="SUPFAM" id="SSF51905">
    <property type="entry name" value="FAD/NAD(P)-binding domain"/>
    <property type="match status" value="1"/>
</dbReference>
<keyword evidence="6 10" id="KW-0560">Oxidoreductase</keyword>
<accession>A0A7D9DC97</accession>
<dbReference type="PRINTS" id="PR00420">
    <property type="entry name" value="RNGMNOXGNASE"/>
</dbReference>
<gene>
    <name evidence="10" type="primary">KMO</name>
    <name evidence="11" type="ORF">PACLA_8A048810</name>
</gene>
<comment type="similarity">
    <text evidence="10">Belongs to the aromatic-ring hydroxylase family. KMO subfamily.</text>
</comment>
<evidence type="ECO:0000313" key="12">
    <source>
        <dbReference type="Proteomes" id="UP001152795"/>
    </source>
</evidence>
<comment type="cofactor">
    <cofactor evidence="1 10">
        <name>FAD</name>
        <dbReference type="ChEBI" id="CHEBI:57692"/>
    </cofactor>
</comment>
<evidence type="ECO:0000256" key="9">
    <source>
        <dbReference type="ARBA" id="ARBA00047818"/>
    </source>
</evidence>
<dbReference type="GO" id="GO:0043420">
    <property type="term" value="P:anthranilate metabolic process"/>
    <property type="evidence" value="ECO:0007669"/>
    <property type="project" value="UniProtKB-UniRule"/>
</dbReference>
<evidence type="ECO:0000256" key="7">
    <source>
        <dbReference type="ARBA" id="ARBA00023033"/>
    </source>
</evidence>
<evidence type="ECO:0000256" key="4">
    <source>
        <dbReference type="ARBA" id="ARBA00022827"/>
    </source>
</evidence>
<keyword evidence="5 10" id="KW-0521">NADP</keyword>
<evidence type="ECO:0000256" key="5">
    <source>
        <dbReference type="ARBA" id="ARBA00022857"/>
    </source>
</evidence>
<keyword evidence="7 10" id="KW-0503">Monooxygenase</keyword>
<protein>
    <recommendedName>
        <fullName evidence="10">Kynurenine 3-monooxygenase</fullName>
        <ecNumber evidence="10">1.14.13.9</ecNumber>
    </recommendedName>
    <alternativeName>
        <fullName evidence="10">Kynurenine 3-hydroxylase</fullName>
    </alternativeName>
</protein>
<dbReference type="InterPro" id="IPR036188">
    <property type="entry name" value="FAD/NAD-bd_sf"/>
</dbReference>
<comment type="function">
    <text evidence="10">Catalyzes the hydroxylation of L-kynurenine (L-Kyn) to form 3-hydroxy-L-kynurenine (L-3OHKyn). Required for synthesis of quinolinic acid.</text>
</comment>
<dbReference type="HAMAP" id="MF_01971">
    <property type="entry name" value="Kynurenine_monooxygenase"/>
    <property type="match status" value="1"/>
</dbReference>
<comment type="subcellular location">
    <subcellularLocation>
        <location evidence="10">Mitochondrion</location>
    </subcellularLocation>
</comment>
<keyword evidence="2 10" id="KW-0285">Flavoprotein</keyword>
<evidence type="ECO:0000256" key="6">
    <source>
        <dbReference type="ARBA" id="ARBA00023002"/>
    </source>
</evidence>
<dbReference type="FunFam" id="3.50.50.60:FF:000129">
    <property type="entry name" value="Kynurenine 3-monooxygenase"/>
    <property type="match status" value="1"/>
</dbReference>
<dbReference type="GO" id="GO:0005741">
    <property type="term" value="C:mitochondrial outer membrane"/>
    <property type="evidence" value="ECO:0007669"/>
    <property type="project" value="TreeGrafter"/>
</dbReference>
<evidence type="ECO:0000256" key="10">
    <source>
        <dbReference type="HAMAP-Rule" id="MF_03018"/>
    </source>
</evidence>
<sequence length="448" mass="50883">MKEEVTAKRVAIVGGGLAGALNAVYLGSRGYKVDIYESKEDIRVSDKYKGRSINLALSARGLAALEKVGLDQMVKETGIPMPGRIIHNLDGKTSFIPYGKKGQHLFSISRSTLNKDLLTAADNLPNVDIHCEHKLIAMDIESTKLNFQVHGKVEKQVEADVIFGNDGAHSVVRKEILKKTRLDYSQQYIPHGYKELAMLPKNGEYAMDPKGLHIWPRQTFMMIALPNQDKSFTCTLFMPFEVFDRIKTKDDVIAFFKKEFPDSVSLYGEEHLINEYMTNVVGSMISIKCDPYHLQDKVIFFGDAAHAMVPFYGQGMNSALEDVRIFNGFLDEFHDNMGLAMQAFSKSRNVDAQTICDLSMQNYIEMRSLVSSKSFLIKKHVDNFLHWLMPRTFIPKYTMVSFTLTPYHQVVARTHWQDKIIDRVTKIFGLLSVSLGVILAQKIYQRCR</sequence>
<dbReference type="InterPro" id="IPR002938">
    <property type="entry name" value="FAD-bd"/>
</dbReference>
<dbReference type="GO" id="GO:0034354">
    <property type="term" value="P:'de novo' NAD+ biosynthetic process from L-tryptophan"/>
    <property type="evidence" value="ECO:0007669"/>
    <property type="project" value="UniProtKB-UniRule"/>
</dbReference>
<dbReference type="GO" id="GO:0006569">
    <property type="term" value="P:L-tryptophan catabolic process"/>
    <property type="evidence" value="ECO:0007669"/>
    <property type="project" value="UniProtKB-UniRule"/>
</dbReference>
<evidence type="ECO:0000313" key="11">
    <source>
        <dbReference type="EMBL" id="CAB3982255.1"/>
    </source>
</evidence>
<keyword evidence="8 10" id="KW-0496">Mitochondrion</keyword>
<dbReference type="GO" id="GO:0071949">
    <property type="term" value="F:FAD binding"/>
    <property type="evidence" value="ECO:0007669"/>
    <property type="project" value="InterPro"/>
</dbReference>
<dbReference type="Pfam" id="PF01494">
    <property type="entry name" value="FAD_binding_3"/>
    <property type="match status" value="1"/>
</dbReference>
<dbReference type="AlphaFoldDB" id="A0A7D9DC97"/>
<dbReference type="OrthoDB" id="10053569at2759"/>
<evidence type="ECO:0000256" key="1">
    <source>
        <dbReference type="ARBA" id="ARBA00001974"/>
    </source>
</evidence>
<dbReference type="GO" id="GO:0019805">
    <property type="term" value="P:quinolinate biosynthetic process"/>
    <property type="evidence" value="ECO:0007669"/>
    <property type="project" value="UniProtKB-UniRule"/>
</dbReference>
<comment type="pathway">
    <text evidence="10">Cofactor biosynthesis; NAD(+) biosynthesis; quinolinate from L-kynurenine: step 1/3.</text>
</comment>
<dbReference type="Gene3D" id="3.50.50.60">
    <property type="entry name" value="FAD/NAD(P)-binding domain"/>
    <property type="match status" value="1"/>
</dbReference>
<keyword evidence="3 10" id="KW-0662">Pyridine nucleotide biosynthesis</keyword>
<reference evidence="11" key="1">
    <citation type="submission" date="2020-04" db="EMBL/GenBank/DDBJ databases">
        <authorList>
            <person name="Alioto T."/>
            <person name="Alioto T."/>
            <person name="Gomez Garrido J."/>
        </authorList>
    </citation>
    <scope>NUCLEOTIDE SEQUENCE</scope>
    <source>
        <strain evidence="11">A484AB</strain>
    </source>
</reference>